<comment type="caution">
    <text evidence="6">The sequence shown here is derived from an EMBL/GenBank/DDBJ whole genome shotgun (WGS) entry which is preliminary data.</text>
</comment>
<evidence type="ECO:0000313" key="6">
    <source>
        <dbReference type="EMBL" id="KAF7632759.1"/>
    </source>
</evidence>
<dbReference type="InterPro" id="IPR036055">
    <property type="entry name" value="LDL_receptor-like_sf"/>
</dbReference>
<keyword evidence="3" id="KW-1133">Transmembrane helix</keyword>
<feature type="chain" id="PRO_5035736599" evidence="4">
    <location>
        <begin position="24"/>
        <end position="374"/>
    </location>
</feature>
<evidence type="ECO:0000259" key="5">
    <source>
        <dbReference type="PROSITE" id="PS01180"/>
    </source>
</evidence>
<evidence type="ECO:0000256" key="3">
    <source>
        <dbReference type="SAM" id="Phobius"/>
    </source>
</evidence>
<dbReference type="InterPro" id="IPR000859">
    <property type="entry name" value="CUB_dom"/>
</dbReference>
<dbReference type="PROSITE" id="PS01180">
    <property type="entry name" value="CUB"/>
    <property type="match status" value="1"/>
</dbReference>
<dbReference type="AlphaFoldDB" id="A0A8S9ZHS2"/>
<dbReference type="PROSITE" id="PS50068">
    <property type="entry name" value="LDLRA_2"/>
    <property type="match status" value="1"/>
</dbReference>
<dbReference type="OrthoDB" id="6514358at2759"/>
<gene>
    <name evidence="6" type="ORF">Mgra_00007821</name>
</gene>
<organism evidence="6 7">
    <name type="scientific">Meloidogyne graminicola</name>
    <dbReference type="NCBI Taxonomy" id="189291"/>
    <lineage>
        <taxon>Eukaryota</taxon>
        <taxon>Metazoa</taxon>
        <taxon>Ecdysozoa</taxon>
        <taxon>Nematoda</taxon>
        <taxon>Chromadorea</taxon>
        <taxon>Rhabditida</taxon>
        <taxon>Tylenchina</taxon>
        <taxon>Tylenchomorpha</taxon>
        <taxon>Tylenchoidea</taxon>
        <taxon>Meloidogynidae</taxon>
        <taxon>Meloidogyninae</taxon>
        <taxon>Meloidogyne</taxon>
    </lineage>
</organism>
<keyword evidence="3" id="KW-0812">Transmembrane</keyword>
<keyword evidence="3" id="KW-0472">Membrane</keyword>
<protein>
    <submittedName>
        <fullName evidence="6">CUB domain-containing protein</fullName>
    </submittedName>
</protein>
<keyword evidence="7" id="KW-1185">Reference proteome</keyword>
<accession>A0A8S9ZHS2</accession>
<sequence length="374" mass="42722">MNLLNFLIFFILFENKLLLFSFAFLTEPKIVYVDGSQPWDNCRPGLKRSLSSLTGLLLSHPFYGSLPYNSSRNCFLTIVVPLGYQVRLKALDFDVQGQWGKCEREDTLHIFDHNQQLEPETLSINEQLPIGGHSPGKLLGEFCGKIGGNYFEKTIKNSHMILAESSKNALTLWWHTEEENKNQQINNLINSRINANGFRLLWSSFRNINNSFENCNKQKNNLLNNSLNNLLKEFKCIKSINSSKIGECIPSELGCNSYADCSDGSDLDPQLQLKYGCEHIPNVPLSILINSGPKRLLLCAALLLLWLTLCLGCCCCYISYRKNKIKKKRFLNNSNGIEENNLKKQLNNSERNPLFFQINGNIQQQQQNKIIIIY</sequence>
<dbReference type="SUPFAM" id="SSF49854">
    <property type="entry name" value="Spermadhesin, CUB domain"/>
    <property type="match status" value="1"/>
</dbReference>
<keyword evidence="1" id="KW-1015">Disulfide bond</keyword>
<dbReference type="Proteomes" id="UP000605970">
    <property type="component" value="Unassembled WGS sequence"/>
</dbReference>
<evidence type="ECO:0000313" key="7">
    <source>
        <dbReference type="Proteomes" id="UP000605970"/>
    </source>
</evidence>
<dbReference type="InterPro" id="IPR002172">
    <property type="entry name" value="LDrepeatLR_classA_rpt"/>
</dbReference>
<dbReference type="EMBL" id="JABEBT010000094">
    <property type="protein sequence ID" value="KAF7632759.1"/>
    <property type="molecule type" value="Genomic_DNA"/>
</dbReference>
<dbReference type="CDD" id="cd00112">
    <property type="entry name" value="LDLa"/>
    <property type="match status" value="1"/>
</dbReference>
<evidence type="ECO:0000256" key="2">
    <source>
        <dbReference type="PROSITE-ProRule" id="PRU00124"/>
    </source>
</evidence>
<reference evidence="6" key="1">
    <citation type="journal article" date="2020" name="Ecol. Evol.">
        <title>Genome structure and content of the rice root-knot nematode (Meloidogyne graminicola).</title>
        <authorList>
            <person name="Phan N.T."/>
            <person name="Danchin E.G.J."/>
            <person name="Klopp C."/>
            <person name="Perfus-Barbeoch L."/>
            <person name="Kozlowski D.K."/>
            <person name="Koutsovoulos G.D."/>
            <person name="Lopez-Roques C."/>
            <person name="Bouchez O."/>
            <person name="Zahm M."/>
            <person name="Besnard G."/>
            <person name="Bellafiore S."/>
        </authorList>
    </citation>
    <scope>NUCLEOTIDE SEQUENCE</scope>
    <source>
        <strain evidence="6">VN-18</strain>
    </source>
</reference>
<dbReference type="CDD" id="cd00041">
    <property type="entry name" value="CUB"/>
    <property type="match status" value="1"/>
</dbReference>
<keyword evidence="4" id="KW-0732">Signal</keyword>
<feature type="signal peptide" evidence="4">
    <location>
        <begin position="1"/>
        <end position="23"/>
    </location>
</feature>
<evidence type="ECO:0000256" key="4">
    <source>
        <dbReference type="SAM" id="SignalP"/>
    </source>
</evidence>
<dbReference type="InterPro" id="IPR035914">
    <property type="entry name" value="Sperma_CUB_dom_sf"/>
</dbReference>
<comment type="caution">
    <text evidence="2">Lacks conserved residue(s) required for the propagation of feature annotation.</text>
</comment>
<name>A0A8S9ZHS2_9BILA</name>
<feature type="transmembrane region" description="Helical" evidence="3">
    <location>
        <begin position="295"/>
        <end position="320"/>
    </location>
</feature>
<dbReference type="Gene3D" id="4.10.400.10">
    <property type="entry name" value="Low-density Lipoprotein Receptor"/>
    <property type="match status" value="1"/>
</dbReference>
<dbReference type="Gene3D" id="2.60.120.290">
    <property type="entry name" value="Spermadhesin, CUB domain"/>
    <property type="match status" value="1"/>
</dbReference>
<feature type="domain" description="CUB" evidence="5">
    <location>
        <begin position="42"/>
        <end position="205"/>
    </location>
</feature>
<proteinExistence type="predicted"/>
<evidence type="ECO:0000256" key="1">
    <source>
        <dbReference type="ARBA" id="ARBA00023157"/>
    </source>
</evidence>